<gene>
    <name evidence="1" type="ORF">BURPS1710A_0912</name>
</gene>
<organism evidence="1">
    <name type="scientific">Burkholderia pseudomallei 1710a</name>
    <dbReference type="NCBI Taxonomy" id="320371"/>
    <lineage>
        <taxon>Bacteria</taxon>
        <taxon>Pseudomonadati</taxon>
        <taxon>Pseudomonadota</taxon>
        <taxon>Betaproteobacteria</taxon>
        <taxon>Burkholderiales</taxon>
        <taxon>Burkholderiaceae</taxon>
        <taxon>Burkholderia</taxon>
        <taxon>pseudomallei group</taxon>
    </lineage>
</organism>
<dbReference type="HOGENOM" id="CLU_2192099_0_0_4"/>
<evidence type="ECO:0000313" key="1">
    <source>
        <dbReference type="EMBL" id="EET06661.1"/>
    </source>
</evidence>
<dbReference type="EMBL" id="CM000832">
    <property type="protein sequence ID" value="EET06661.1"/>
    <property type="molecule type" value="Genomic_DNA"/>
</dbReference>
<proteinExistence type="predicted"/>
<dbReference type="AlphaFoldDB" id="A0A0E1W2Z2"/>
<protein>
    <submittedName>
        <fullName evidence="1">Uncharacterized protein</fullName>
    </submittedName>
</protein>
<name>A0A0E1W2Z2_BURPE</name>
<dbReference type="Proteomes" id="UP000001812">
    <property type="component" value="Chromosome I"/>
</dbReference>
<sequence length="108" mass="12206">MEVVRAGLAWKASRRTCASASRIARHCPGRRSWARCHAHRRRARRRHGDSEKAARIAANMSGRLDEPGARRAFETRLGVLLRQTRQAFAARRRVRIRRGARGAAPSAK</sequence>
<accession>A0A0E1W2Z2</accession>
<reference evidence="1" key="1">
    <citation type="submission" date="2009-05" db="EMBL/GenBank/DDBJ databases">
        <authorList>
            <person name="Harkins D.M."/>
            <person name="DeShazer D."/>
            <person name="Woods D.E."/>
            <person name="Brinkac L.M."/>
            <person name="Brown K.A."/>
            <person name="Hung G.C."/>
            <person name="Tuanyok A."/>
            <person name="Zhang B."/>
            <person name="Nierman W.C."/>
        </authorList>
    </citation>
    <scope>NUCLEOTIDE SEQUENCE [LARGE SCALE GENOMIC DNA]</scope>
    <source>
        <strain evidence="1">1710a</strain>
    </source>
</reference>